<keyword evidence="2" id="KW-1185">Reference proteome</keyword>
<protein>
    <submittedName>
        <fullName evidence="1">11139_t:CDS:1</fullName>
    </submittedName>
</protein>
<feature type="non-terminal residue" evidence="1">
    <location>
        <position position="44"/>
    </location>
</feature>
<evidence type="ECO:0000313" key="1">
    <source>
        <dbReference type="EMBL" id="CAG8825608.1"/>
    </source>
</evidence>
<comment type="caution">
    <text evidence="1">The sequence shown here is derived from an EMBL/GenBank/DDBJ whole genome shotgun (WGS) entry which is preliminary data.</text>
</comment>
<sequence>MNSVMSKNKVLFMDAEVVILQKITFDRIRFAHFHHITKEYFIEI</sequence>
<proteinExistence type="predicted"/>
<gene>
    <name evidence="1" type="ORF">RPERSI_LOCUS26529</name>
</gene>
<organism evidence="1 2">
    <name type="scientific">Racocetra persica</name>
    <dbReference type="NCBI Taxonomy" id="160502"/>
    <lineage>
        <taxon>Eukaryota</taxon>
        <taxon>Fungi</taxon>
        <taxon>Fungi incertae sedis</taxon>
        <taxon>Mucoromycota</taxon>
        <taxon>Glomeromycotina</taxon>
        <taxon>Glomeromycetes</taxon>
        <taxon>Diversisporales</taxon>
        <taxon>Gigasporaceae</taxon>
        <taxon>Racocetra</taxon>
    </lineage>
</organism>
<accession>A0ACA9S3K2</accession>
<name>A0ACA9S3K2_9GLOM</name>
<evidence type="ECO:0000313" key="2">
    <source>
        <dbReference type="Proteomes" id="UP000789920"/>
    </source>
</evidence>
<dbReference type="Proteomes" id="UP000789920">
    <property type="component" value="Unassembled WGS sequence"/>
</dbReference>
<dbReference type="EMBL" id="CAJVQC010090806">
    <property type="protein sequence ID" value="CAG8825608.1"/>
    <property type="molecule type" value="Genomic_DNA"/>
</dbReference>
<reference evidence="1" key="1">
    <citation type="submission" date="2021-06" db="EMBL/GenBank/DDBJ databases">
        <authorList>
            <person name="Kallberg Y."/>
            <person name="Tangrot J."/>
            <person name="Rosling A."/>
        </authorList>
    </citation>
    <scope>NUCLEOTIDE SEQUENCE</scope>
    <source>
        <strain evidence="1">MA461A</strain>
    </source>
</reference>